<dbReference type="EMBL" id="CADIJO010000014">
    <property type="protein sequence ID" value="CAB3721333.1"/>
    <property type="molecule type" value="Genomic_DNA"/>
</dbReference>
<dbReference type="Gene3D" id="3.30.160.20">
    <property type="match status" value="1"/>
</dbReference>
<dbReference type="PROSITE" id="PS00745">
    <property type="entry name" value="RF_PROK_I"/>
    <property type="match status" value="1"/>
</dbReference>
<dbReference type="AlphaFoldDB" id="A0A6S7A9Q9"/>
<evidence type="ECO:0000259" key="2">
    <source>
        <dbReference type="PROSITE" id="PS00745"/>
    </source>
</evidence>
<evidence type="ECO:0000313" key="4">
    <source>
        <dbReference type="Proteomes" id="UP000494111"/>
    </source>
</evidence>
<dbReference type="Pfam" id="PF00472">
    <property type="entry name" value="RF-1"/>
    <property type="match status" value="1"/>
</dbReference>
<dbReference type="Proteomes" id="UP000494111">
    <property type="component" value="Unassembled WGS sequence"/>
</dbReference>
<organism evidence="3 4">
    <name type="scientific">Achromobacter deleyi</name>
    <dbReference type="NCBI Taxonomy" id="1353891"/>
    <lineage>
        <taxon>Bacteria</taxon>
        <taxon>Pseudomonadati</taxon>
        <taxon>Pseudomonadota</taxon>
        <taxon>Betaproteobacteria</taxon>
        <taxon>Burkholderiales</taxon>
        <taxon>Alcaligenaceae</taxon>
        <taxon>Achromobacter</taxon>
    </lineage>
</organism>
<reference evidence="3 4" key="1">
    <citation type="submission" date="2020-04" db="EMBL/GenBank/DDBJ databases">
        <authorList>
            <person name="De Canck E."/>
        </authorList>
    </citation>
    <scope>NUCLEOTIDE SEQUENCE [LARGE SCALE GENOMIC DNA]</scope>
    <source>
        <strain evidence="3 4">LMG 3458</strain>
    </source>
</reference>
<dbReference type="RefSeq" id="WP_175193527.1">
    <property type="nucleotide sequence ID" value="NZ_CADIJO010000014.1"/>
</dbReference>
<dbReference type="NCBIfam" id="TIGR03072">
    <property type="entry name" value="release_prfH"/>
    <property type="match status" value="1"/>
</dbReference>
<comment type="similarity">
    <text evidence="1">Belongs to the prokaryotic/mitochondrial release factor family.</text>
</comment>
<sequence>MELLQLSAAHGPDECCLAVAKALACLLREARGLGIDVDMLESEAGARAGTYRSVLLSLDGAGAEGLAADWEGSIQWICASPYRPGHARKNWFIGALRCEMPTSQLSSEIRFETTRSSGPGGQHVNKTESAVRATHVATGITVKVQTERSQHANKRIATLLIAHRLANLAQALQAAQRAERRQFHHQVERGGPRRVFKGENFVLMKMRPTQA</sequence>
<evidence type="ECO:0000256" key="1">
    <source>
        <dbReference type="ARBA" id="ARBA00010835"/>
    </source>
</evidence>
<dbReference type="SUPFAM" id="SSF75620">
    <property type="entry name" value="Release factor"/>
    <property type="match status" value="1"/>
</dbReference>
<dbReference type="PANTHER" id="PTHR43804">
    <property type="entry name" value="LD18447P"/>
    <property type="match status" value="1"/>
</dbReference>
<protein>
    <submittedName>
        <fullName evidence="3">Peptide chain release factor RF1</fullName>
    </submittedName>
</protein>
<evidence type="ECO:0000313" key="3">
    <source>
        <dbReference type="EMBL" id="CAB3721333.1"/>
    </source>
</evidence>
<dbReference type="InterPro" id="IPR050057">
    <property type="entry name" value="Prokaryotic/Mito_RF"/>
</dbReference>
<proteinExistence type="inferred from homology"/>
<accession>A0A6S7A9Q9</accession>
<dbReference type="InterPro" id="IPR000352">
    <property type="entry name" value="Pep_chain_release_fac_I"/>
</dbReference>
<name>A0A6S7A9Q9_9BURK</name>
<dbReference type="Gene3D" id="3.30.70.1660">
    <property type="match status" value="1"/>
</dbReference>
<dbReference type="InterPro" id="IPR045853">
    <property type="entry name" value="Pep_chain_release_fac_I_sf"/>
</dbReference>
<dbReference type="InterPro" id="IPR017509">
    <property type="entry name" value="PrfH"/>
</dbReference>
<dbReference type="PANTHER" id="PTHR43804:SF9">
    <property type="entry name" value="PEPTIDE CHAIN RELEASE FACTOR HOMOLOG-RELATED"/>
    <property type="match status" value="1"/>
</dbReference>
<feature type="domain" description="Prokaryotic-type class I peptide chain release factors" evidence="2">
    <location>
        <begin position="115"/>
        <end position="131"/>
    </location>
</feature>
<gene>
    <name evidence="3" type="primary">prfA_2</name>
    <name evidence="3" type="ORF">LMG3458_03986</name>
</gene>
<dbReference type="GO" id="GO:0003747">
    <property type="term" value="F:translation release factor activity"/>
    <property type="evidence" value="ECO:0007669"/>
    <property type="project" value="InterPro"/>
</dbReference>